<dbReference type="PROSITE" id="PS50013">
    <property type="entry name" value="CHROMO_2"/>
    <property type="match status" value="1"/>
</dbReference>
<dbReference type="SUPFAM" id="SSF54160">
    <property type="entry name" value="Chromo domain-like"/>
    <property type="match status" value="1"/>
</dbReference>
<keyword evidence="3" id="KW-1185">Reference proteome</keyword>
<reference evidence="2" key="5">
    <citation type="journal article" date="2021" name="G3 (Bethesda)">
        <title>Aegilops tauschii genome assembly Aet v5.0 features greater sequence contiguity and improved annotation.</title>
        <authorList>
            <person name="Wang L."/>
            <person name="Zhu T."/>
            <person name="Rodriguez J.C."/>
            <person name="Deal K.R."/>
            <person name="Dubcovsky J."/>
            <person name="McGuire P.E."/>
            <person name="Lux T."/>
            <person name="Spannagl M."/>
            <person name="Mayer K.F.X."/>
            <person name="Baldrich P."/>
            <person name="Meyers B.C."/>
            <person name="Huo N."/>
            <person name="Gu Y.Q."/>
            <person name="Zhou H."/>
            <person name="Devos K.M."/>
            <person name="Bennetzen J.L."/>
            <person name="Unver T."/>
            <person name="Budak H."/>
            <person name="Gulick P.J."/>
            <person name="Galiba G."/>
            <person name="Kalapos B."/>
            <person name="Nelson D.R."/>
            <person name="Li P."/>
            <person name="You F.M."/>
            <person name="Luo M.C."/>
            <person name="Dvorak J."/>
        </authorList>
    </citation>
    <scope>NUCLEOTIDE SEQUENCE [LARGE SCALE GENOMIC DNA]</scope>
    <source>
        <strain evidence="2">cv. AL8/78</strain>
    </source>
</reference>
<dbReference type="InterPro" id="IPR000953">
    <property type="entry name" value="Chromo/chromo_shadow_dom"/>
</dbReference>
<dbReference type="Gramene" id="AET2Gv20479000.1">
    <property type="protein sequence ID" value="AET2Gv20479000.1"/>
    <property type="gene ID" value="AET2Gv20479000"/>
</dbReference>
<feature type="domain" description="Chromo" evidence="1">
    <location>
        <begin position="188"/>
        <end position="232"/>
    </location>
</feature>
<reference evidence="3" key="2">
    <citation type="journal article" date="2017" name="Nat. Plants">
        <title>The Aegilops tauschii genome reveals multiple impacts of transposons.</title>
        <authorList>
            <person name="Zhao G."/>
            <person name="Zou C."/>
            <person name="Li K."/>
            <person name="Wang K."/>
            <person name="Li T."/>
            <person name="Gao L."/>
            <person name="Zhang X."/>
            <person name="Wang H."/>
            <person name="Yang Z."/>
            <person name="Liu X."/>
            <person name="Jiang W."/>
            <person name="Mao L."/>
            <person name="Kong X."/>
            <person name="Jiao Y."/>
            <person name="Jia J."/>
        </authorList>
    </citation>
    <scope>NUCLEOTIDE SEQUENCE [LARGE SCALE GENOMIC DNA]</scope>
    <source>
        <strain evidence="3">cv. AL8/78</strain>
    </source>
</reference>
<evidence type="ECO:0000259" key="1">
    <source>
        <dbReference type="PROSITE" id="PS50013"/>
    </source>
</evidence>
<protein>
    <recommendedName>
        <fullName evidence="1">Chromo domain-containing protein</fullName>
    </recommendedName>
</protein>
<dbReference type="PANTHER" id="PTHR46148:SF52">
    <property type="entry name" value="OS04G0603800 PROTEIN"/>
    <property type="match status" value="1"/>
</dbReference>
<proteinExistence type="predicted"/>
<evidence type="ECO:0000313" key="2">
    <source>
        <dbReference type="EnsemblPlants" id="AET2Gv20479000.1"/>
    </source>
</evidence>
<dbReference type="InterPro" id="IPR012337">
    <property type="entry name" value="RNaseH-like_sf"/>
</dbReference>
<dbReference type="STRING" id="200361.A0A453BEM2"/>
<dbReference type="Proteomes" id="UP000015105">
    <property type="component" value="Chromosome 2D"/>
</dbReference>
<dbReference type="EnsemblPlants" id="AET2Gv20479000.1">
    <property type="protein sequence ID" value="AET2Gv20479000.1"/>
    <property type="gene ID" value="AET2Gv20479000"/>
</dbReference>
<reference evidence="3" key="1">
    <citation type="journal article" date="2014" name="Science">
        <title>Ancient hybridizations among the ancestral genomes of bread wheat.</title>
        <authorList>
            <consortium name="International Wheat Genome Sequencing Consortium,"/>
            <person name="Marcussen T."/>
            <person name="Sandve S.R."/>
            <person name="Heier L."/>
            <person name="Spannagl M."/>
            <person name="Pfeifer M."/>
            <person name="Jakobsen K.S."/>
            <person name="Wulff B.B."/>
            <person name="Steuernagel B."/>
            <person name="Mayer K.F."/>
            <person name="Olsen O.A."/>
        </authorList>
    </citation>
    <scope>NUCLEOTIDE SEQUENCE [LARGE SCALE GENOMIC DNA]</scope>
    <source>
        <strain evidence="3">cv. AL8/78</strain>
    </source>
</reference>
<reference evidence="2" key="3">
    <citation type="journal article" date="2017" name="Nature">
        <title>Genome sequence of the progenitor of the wheat D genome Aegilops tauschii.</title>
        <authorList>
            <person name="Luo M.C."/>
            <person name="Gu Y.Q."/>
            <person name="Puiu D."/>
            <person name="Wang H."/>
            <person name="Twardziok S.O."/>
            <person name="Deal K.R."/>
            <person name="Huo N."/>
            <person name="Zhu T."/>
            <person name="Wang L."/>
            <person name="Wang Y."/>
            <person name="McGuire P.E."/>
            <person name="Liu S."/>
            <person name="Long H."/>
            <person name="Ramasamy R.K."/>
            <person name="Rodriguez J.C."/>
            <person name="Van S.L."/>
            <person name="Yuan L."/>
            <person name="Wang Z."/>
            <person name="Xia Z."/>
            <person name="Xiao L."/>
            <person name="Anderson O.D."/>
            <person name="Ouyang S."/>
            <person name="Liang Y."/>
            <person name="Zimin A.V."/>
            <person name="Pertea G."/>
            <person name="Qi P."/>
            <person name="Bennetzen J.L."/>
            <person name="Dai X."/>
            <person name="Dawson M.W."/>
            <person name="Muller H.G."/>
            <person name="Kugler K."/>
            <person name="Rivarola-Duarte L."/>
            <person name="Spannagl M."/>
            <person name="Mayer K.F.X."/>
            <person name="Lu F.H."/>
            <person name="Bevan M.W."/>
            <person name="Leroy P."/>
            <person name="Li P."/>
            <person name="You F.M."/>
            <person name="Sun Q."/>
            <person name="Liu Z."/>
            <person name="Lyons E."/>
            <person name="Wicker T."/>
            <person name="Salzberg S.L."/>
            <person name="Devos K.M."/>
            <person name="Dvorak J."/>
        </authorList>
    </citation>
    <scope>NUCLEOTIDE SEQUENCE [LARGE SCALE GENOMIC DNA]</scope>
    <source>
        <strain evidence="2">cv. AL8/78</strain>
    </source>
</reference>
<dbReference type="InterPro" id="IPR056924">
    <property type="entry name" value="SH3_Tf2-1"/>
</dbReference>
<name>A0A453BEM2_AEGTS</name>
<sequence>MYLRCVTGDRPRAWVDWLAWAEYCYNTSYHSALRATPFEVIYGRPPPPILPVDPATARTEAAGNLIRTCDKMLAEVCQRLLQAQQLAKHYYDGNHREAEFAVGDWVWLHLPHRSTQSLDPRAKRKLGPRYAGPFTVLERIGQVAYRLQLPAGARIHNVFHVGLLKPFRGEPPAAPPVVPLTADGRLLPEPEKVLRVQLCRGVWFILIQWAGLPEEEATWEHRDDFHQHYPDF</sequence>
<evidence type="ECO:0000313" key="3">
    <source>
        <dbReference type="Proteomes" id="UP000015105"/>
    </source>
</evidence>
<reference evidence="2" key="4">
    <citation type="submission" date="2019-03" db="UniProtKB">
        <authorList>
            <consortium name="EnsemblPlants"/>
        </authorList>
    </citation>
    <scope>IDENTIFICATION</scope>
</reference>
<dbReference type="Pfam" id="PF24626">
    <property type="entry name" value="SH3_Tf2-1"/>
    <property type="match status" value="1"/>
</dbReference>
<organism evidence="2 3">
    <name type="scientific">Aegilops tauschii subsp. strangulata</name>
    <name type="common">Goatgrass</name>
    <dbReference type="NCBI Taxonomy" id="200361"/>
    <lineage>
        <taxon>Eukaryota</taxon>
        <taxon>Viridiplantae</taxon>
        <taxon>Streptophyta</taxon>
        <taxon>Embryophyta</taxon>
        <taxon>Tracheophyta</taxon>
        <taxon>Spermatophyta</taxon>
        <taxon>Magnoliopsida</taxon>
        <taxon>Liliopsida</taxon>
        <taxon>Poales</taxon>
        <taxon>Poaceae</taxon>
        <taxon>BOP clade</taxon>
        <taxon>Pooideae</taxon>
        <taxon>Triticodae</taxon>
        <taxon>Triticeae</taxon>
        <taxon>Triticinae</taxon>
        <taxon>Aegilops</taxon>
    </lineage>
</organism>
<dbReference type="PANTHER" id="PTHR46148">
    <property type="entry name" value="CHROMO DOMAIN-CONTAINING PROTEIN"/>
    <property type="match status" value="1"/>
</dbReference>
<dbReference type="Gene3D" id="3.30.420.10">
    <property type="entry name" value="Ribonuclease H-like superfamily/Ribonuclease H"/>
    <property type="match status" value="1"/>
</dbReference>
<dbReference type="GO" id="GO:0003676">
    <property type="term" value="F:nucleic acid binding"/>
    <property type="evidence" value="ECO:0007669"/>
    <property type="project" value="InterPro"/>
</dbReference>
<dbReference type="InterPro" id="IPR036397">
    <property type="entry name" value="RNaseH_sf"/>
</dbReference>
<dbReference type="AlphaFoldDB" id="A0A453BEM2"/>
<dbReference type="SUPFAM" id="SSF53098">
    <property type="entry name" value="Ribonuclease H-like"/>
    <property type="match status" value="1"/>
</dbReference>
<accession>A0A453BEM2</accession>
<dbReference type="Gene3D" id="2.40.50.40">
    <property type="match status" value="1"/>
</dbReference>
<dbReference type="InterPro" id="IPR016197">
    <property type="entry name" value="Chromo-like_dom_sf"/>
</dbReference>